<dbReference type="EC" id="2.1.1.176" evidence="4"/>
<keyword evidence="9 14" id="KW-0949">S-adenosyl-L-methionine</keyword>
<feature type="domain" description="SAM-dependent MTase RsmB/NOP-type" evidence="15">
    <location>
        <begin position="161"/>
        <end position="431"/>
    </location>
</feature>
<dbReference type="PANTHER" id="PTHR22807:SF61">
    <property type="entry name" value="NOL1_NOP2_SUN FAMILY PROTEIN _ ANTITERMINATION NUSB DOMAIN-CONTAINING PROTEIN"/>
    <property type="match status" value="1"/>
</dbReference>
<organism evidence="16 17">
    <name type="scientific">Gilvimarinus gilvus</name>
    <dbReference type="NCBI Taxonomy" id="3058038"/>
    <lineage>
        <taxon>Bacteria</taxon>
        <taxon>Pseudomonadati</taxon>
        <taxon>Pseudomonadota</taxon>
        <taxon>Gammaproteobacteria</taxon>
        <taxon>Cellvibrionales</taxon>
        <taxon>Cellvibrionaceae</taxon>
        <taxon>Gilvimarinus</taxon>
    </lineage>
</organism>
<evidence type="ECO:0000256" key="10">
    <source>
        <dbReference type="ARBA" id="ARBA00022884"/>
    </source>
</evidence>
<dbReference type="CDD" id="cd02440">
    <property type="entry name" value="AdoMet_MTases"/>
    <property type="match status" value="1"/>
</dbReference>
<dbReference type="RefSeq" id="WP_302723890.1">
    <property type="nucleotide sequence ID" value="NZ_JAULRU010000705.1"/>
</dbReference>
<dbReference type="Pfam" id="PF01029">
    <property type="entry name" value="NusB"/>
    <property type="match status" value="1"/>
</dbReference>
<dbReference type="Gene3D" id="1.10.940.10">
    <property type="entry name" value="NusB-like"/>
    <property type="match status" value="1"/>
</dbReference>
<evidence type="ECO:0000256" key="4">
    <source>
        <dbReference type="ARBA" id="ARBA00012140"/>
    </source>
</evidence>
<dbReference type="SUPFAM" id="SSF53335">
    <property type="entry name" value="S-adenosyl-L-methionine-dependent methyltransferases"/>
    <property type="match status" value="1"/>
</dbReference>
<dbReference type="PROSITE" id="PS51686">
    <property type="entry name" value="SAM_MT_RSMB_NOP"/>
    <property type="match status" value="1"/>
</dbReference>
<dbReference type="Gene3D" id="3.40.50.150">
    <property type="entry name" value="Vaccinia Virus protein VP39"/>
    <property type="match status" value="1"/>
</dbReference>
<dbReference type="Proteomes" id="UP001273505">
    <property type="component" value="Unassembled WGS sequence"/>
</dbReference>
<keyword evidence="5" id="KW-0963">Cytoplasm</keyword>
<name>A0ABU4RVG0_9GAMM</name>
<gene>
    <name evidence="16" type="primary">rsmB</name>
    <name evidence="16" type="ORF">SCD92_05680</name>
</gene>
<feature type="binding site" evidence="14">
    <location>
        <begin position="251"/>
        <end position="257"/>
    </location>
    <ligand>
        <name>S-adenosyl-L-methionine</name>
        <dbReference type="ChEBI" id="CHEBI:59789"/>
    </ligand>
</feature>
<evidence type="ECO:0000256" key="3">
    <source>
        <dbReference type="ARBA" id="ARBA00007494"/>
    </source>
</evidence>
<dbReference type="EMBL" id="JAXAFO010000007">
    <property type="protein sequence ID" value="MDX6848842.1"/>
    <property type="molecule type" value="Genomic_DNA"/>
</dbReference>
<evidence type="ECO:0000256" key="2">
    <source>
        <dbReference type="ARBA" id="ARBA00004496"/>
    </source>
</evidence>
<dbReference type="InterPro" id="IPR049560">
    <property type="entry name" value="MeTrfase_RsmB-F_NOP2_cat"/>
</dbReference>
<reference evidence="16 17" key="1">
    <citation type="submission" date="2023-11" db="EMBL/GenBank/DDBJ databases">
        <title>Gilvimarinus fulvus sp. nov., isolated from the surface of Kelp.</title>
        <authorList>
            <person name="Sun Y.Y."/>
            <person name="Gong Y."/>
            <person name="Du Z.J."/>
        </authorList>
    </citation>
    <scope>NUCLEOTIDE SEQUENCE [LARGE SCALE GENOMIC DNA]</scope>
    <source>
        <strain evidence="16 17">SDUM040013</strain>
    </source>
</reference>
<evidence type="ECO:0000256" key="14">
    <source>
        <dbReference type="PROSITE-ProRule" id="PRU01023"/>
    </source>
</evidence>
<dbReference type="Gene3D" id="1.10.287.730">
    <property type="entry name" value="Helix hairpin bin"/>
    <property type="match status" value="1"/>
</dbReference>
<dbReference type="InterPro" id="IPR054728">
    <property type="entry name" value="RsmB-like_ferredoxin"/>
</dbReference>
<keyword evidence="6" id="KW-0698">rRNA processing</keyword>
<dbReference type="InterPro" id="IPR001678">
    <property type="entry name" value="MeTrfase_RsmB-F_NOP2_dom"/>
</dbReference>
<proteinExistence type="inferred from homology"/>
<dbReference type="Pfam" id="PF22458">
    <property type="entry name" value="RsmF-B_ferredox"/>
    <property type="match status" value="1"/>
</dbReference>
<accession>A0ABU4RVG0</accession>
<keyword evidence="7 14" id="KW-0489">Methyltransferase</keyword>
<comment type="similarity">
    <text evidence="3 14">Belongs to the class I-like SAM-binding methyltransferase superfamily. RsmB/NOP family.</text>
</comment>
<evidence type="ECO:0000313" key="16">
    <source>
        <dbReference type="EMBL" id="MDX6848842.1"/>
    </source>
</evidence>
<dbReference type="NCBIfam" id="TIGR00563">
    <property type="entry name" value="rsmB"/>
    <property type="match status" value="1"/>
</dbReference>
<dbReference type="InterPro" id="IPR029063">
    <property type="entry name" value="SAM-dependent_MTases_sf"/>
</dbReference>
<protein>
    <recommendedName>
        <fullName evidence="4">16S rRNA (cytosine(967)-C(5))-methyltransferase</fullName>
        <ecNumber evidence="4">2.1.1.176</ecNumber>
    </recommendedName>
    <alternativeName>
        <fullName evidence="11">16S rRNA m5C967 methyltransferase</fullName>
    </alternativeName>
    <alternativeName>
        <fullName evidence="12">rRNA (cytosine-C(5)-)-methyltransferase RsmB</fullName>
    </alternativeName>
</protein>
<feature type="active site" description="Nucleophile" evidence="14">
    <location>
        <position position="373"/>
    </location>
</feature>
<dbReference type="InterPro" id="IPR035926">
    <property type="entry name" value="NusB-like_sf"/>
</dbReference>
<evidence type="ECO:0000256" key="8">
    <source>
        <dbReference type="ARBA" id="ARBA00022679"/>
    </source>
</evidence>
<comment type="subcellular location">
    <subcellularLocation>
        <location evidence="2">Cytoplasm</location>
    </subcellularLocation>
</comment>
<feature type="binding site" evidence="14">
    <location>
        <position position="320"/>
    </location>
    <ligand>
        <name>S-adenosyl-L-methionine</name>
        <dbReference type="ChEBI" id="CHEBI:59789"/>
    </ligand>
</feature>
<dbReference type="PROSITE" id="PS01153">
    <property type="entry name" value="NOL1_NOP2_SUN"/>
    <property type="match status" value="1"/>
</dbReference>
<comment type="catalytic activity">
    <reaction evidence="13">
        <text>cytidine(967) in 16S rRNA + S-adenosyl-L-methionine = 5-methylcytidine(967) in 16S rRNA + S-adenosyl-L-homocysteine + H(+)</text>
        <dbReference type="Rhea" id="RHEA:42748"/>
        <dbReference type="Rhea" id="RHEA-COMP:10219"/>
        <dbReference type="Rhea" id="RHEA-COMP:10220"/>
        <dbReference type="ChEBI" id="CHEBI:15378"/>
        <dbReference type="ChEBI" id="CHEBI:57856"/>
        <dbReference type="ChEBI" id="CHEBI:59789"/>
        <dbReference type="ChEBI" id="CHEBI:74483"/>
        <dbReference type="ChEBI" id="CHEBI:82748"/>
        <dbReference type="EC" id="2.1.1.176"/>
    </reaction>
</comment>
<dbReference type="Pfam" id="PF01189">
    <property type="entry name" value="Methyltr_RsmB-F"/>
    <property type="match status" value="1"/>
</dbReference>
<evidence type="ECO:0000256" key="7">
    <source>
        <dbReference type="ARBA" id="ARBA00022603"/>
    </source>
</evidence>
<dbReference type="GO" id="GO:0008168">
    <property type="term" value="F:methyltransferase activity"/>
    <property type="evidence" value="ECO:0007669"/>
    <property type="project" value="UniProtKB-KW"/>
</dbReference>
<evidence type="ECO:0000256" key="13">
    <source>
        <dbReference type="ARBA" id="ARBA00047283"/>
    </source>
</evidence>
<dbReference type="PANTHER" id="PTHR22807">
    <property type="entry name" value="NOP2 YEAST -RELATED NOL1/NOP2/FMU SUN DOMAIN-CONTAINING"/>
    <property type="match status" value="1"/>
</dbReference>
<feature type="binding site" evidence="14">
    <location>
        <position position="275"/>
    </location>
    <ligand>
        <name>S-adenosyl-L-methionine</name>
        <dbReference type="ChEBI" id="CHEBI:59789"/>
    </ligand>
</feature>
<dbReference type="InterPro" id="IPR004573">
    <property type="entry name" value="rRNA_ssu_MeTfrase_B"/>
</dbReference>
<evidence type="ECO:0000256" key="9">
    <source>
        <dbReference type="ARBA" id="ARBA00022691"/>
    </source>
</evidence>
<dbReference type="NCBIfam" id="NF008149">
    <property type="entry name" value="PRK10901.1"/>
    <property type="match status" value="1"/>
</dbReference>
<dbReference type="Gene3D" id="3.30.70.1170">
    <property type="entry name" value="Sun protein, domain 3"/>
    <property type="match status" value="1"/>
</dbReference>
<evidence type="ECO:0000256" key="12">
    <source>
        <dbReference type="ARBA" id="ARBA00031088"/>
    </source>
</evidence>
<dbReference type="InterPro" id="IPR023267">
    <property type="entry name" value="RCMT"/>
</dbReference>
<evidence type="ECO:0000256" key="6">
    <source>
        <dbReference type="ARBA" id="ARBA00022552"/>
    </source>
</evidence>
<evidence type="ECO:0000256" key="5">
    <source>
        <dbReference type="ARBA" id="ARBA00022490"/>
    </source>
</evidence>
<dbReference type="InterPro" id="IPR018314">
    <property type="entry name" value="RsmB/NOL1/NOP2-like_CS"/>
</dbReference>
<feature type="binding site" evidence="14">
    <location>
        <position position="301"/>
    </location>
    <ligand>
        <name>S-adenosyl-L-methionine</name>
        <dbReference type="ChEBI" id="CHEBI:59789"/>
    </ligand>
</feature>
<evidence type="ECO:0000259" key="15">
    <source>
        <dbReference type="PROSITE" id="PS51686"/>
    </source>
</evidence>
<comment type="function">
    <text evidence="1">Specifically methylates the cytosine at position 967 (m5C967) of 16S rRNA.</text>
</comment>
<keyword evidence="17" id="KW-1185">Reference proteome</keyword>
<dbReference type="GO" id="GO:0032259">
    <property type="term" value="P:methylation"/>
    <property type="evidence" value="ECO:0007669"/>
    <property type="project" value="UniProtKB-KW"/>
</dbReference>
<sequence>MKPRVAAARVLADLLRHKGSLASSLPAMQERVDEGNEALLRELCYGTMRYYPRLQLIVRKLLDKPLRAKDSDIQALLLLGLYQLDYMRVPDHAAIGETAGAAKALKKNWATGVINAALRRYQREKTTIVAKLGGNPEFQKSHPMWLIDAYRNAWPEQFANMIEANNAHPPLTLRIDTQQQTRDAYLDALREAGIGAKPCLHSACGFTLAKATDPTALPGFDSGLISVQDEAAQLAAPLLDLAPGLRVLDACSAPGGKTGHLLQTEPNLNEVIALDCDERRLSRVQENLSRLNVAASVQKGDATKPHDWWDGAGFDRILLDAPCSATGIVRRQSDIKFLRSAADIDKLSELQNHLLDALWPTLKPGGILLYATCSALPQENRQVVKQFLARTPDCETITIAADWGIAQDVGRQLLQSSDGHDGFYYAKLRKIAK</sequence>
<dbReference type="SUPFAM" id="SSF48013">
    <property type="entry name" value="NusB-like"/>
    <property type="match status" value="1"/>
</dbReference>
<evidence type="ECO:0000256" key="11">
    <source>
        <dbReference type="ARBA" id="ARBA00030399"/>
    </source>
</evidence>
<dbReference type="InterPro" id="IPR006027">
    <property type="entry name" value="NusB_RsmB_TIM44"/>
</dbReference>
<dbReference type="PRINTS" id="PR02008">
    <property type="entry name" value="RCMTFAMILY"/>
</dbReference>
<keyword evidence="10 14" id="KW-0694">RNA-binding</keyword>
<keyword evidence="8 14" id="KW-0808">Transferase</keyword>
<evidence type="ECO:0000313" key="17">
    <source>
        <dbReference type="Proteomes" id="UP001273505"/>
    </source>
</evidence>
<evidence type="ECO:0000256" key="1">
    <source>
        <dbReference type="ARBA" id="ARBA00002724"/>
    </source>
</evidence>
<comment type="caution">
    <text evidence="16">The sequence shown here is derived from an EMBL/GenBank/DDBJ whole genome shotgun (WGS) entry which is preliminary data.</text>
</comment>